<feature type="domain" description="ABC transmembrane type-2" evidence="7">
    <location>
        <begin position="80"/>
        <end position="304"/>
    </location>
</feature>
<feature type="transmembrane region" description="Helical" evidence="5">
    <location>
        <begin position="189"/>
        <end position="213"/>
    </location>
</feature>
<organism evidence="8 9">
    <name type="scientific">[Brevibacterium] flavum</name>
    <dbReference type="NCBI Taxonomy" id="92706"/>
    <lineage>
        <taxon>Bacteria</taxon>
        <taxon>Bacillati</taxon>
        <taxon>Actinomycetota</taxon>
        <taxon>Actinomycetes</taxon>
        <taxon>Mycobacteriales</taxon>
        <taxon>Corynebacteriaceae</taxon>
        <taxon>Corynebacterium</taxon>
    </lineage>
</organism>
<feature type="transmembrane region" description="Helical" evidence="5">
    <location>
        <begin position="168"/>
        <end position="183"/>
    </location>
</feature>
<feature type="compositionally biased region" description="Low complexity" evidence="6">
    <location>
        <begin position="1"/>
        <end position="16"/>
    </location>
</feature>
<dbReference type="InterPro" id="IPR000412">
    <property type="entry name" value="ABC_2_transport"/>
</dbReference>
<feature type="transmembrane region" description="Helical" evidence="5">
    <location>
        <begin position="283"/>
        <end position="302"/>
    </location>
</feature>
<dbReference type="GO" id="GO:0015920">
    <property type="term" value="P:lipopolysaccharide transport"/>
    <property type="evidence" value="ECO:0007669"/>
    <property type="project" value="TreeGrafter"/>
</dbReference>
<evidence type="ECO:0000256" key="1">
    <source>
        <dbReference type="ARBA" id="ARBA00004429"/>
    </source>
</evidence>
<keyword evidence="5" id="KW-0472">Membrane</keyword>
<comment type="subcellular location">
    <subcellularLocation>
        <location evidence="1">Cell inner membrane</location>
        <topology evidence="1">Multi-pass membrane protein</topology>
    </subcellularLocation>
    <subcellularLocation>
        <location evidence="5">Cell membrane</location>
        <topology evidence="5">Multi-pass membrane protein</topology>
    </subcellularLocation>
</comment>
<reference evidence="8 9" key="1">
    <citation type="submission" date="2015-04" db="EMBL/GenBank/DDBJ databases">
        <title>Complete Genome Sequence of Brevibacterium flavum ATCC 15168.</title>
        <authorList>
            <person name="Ahn J."/>
            <person name="Park G."/>
            <person name="Jeon W."/>
            <person name="Jang Y."/>
            <person name="Jang M."/>
            <person name="Lee H."/>
            <person name="Lee H."/>
        </authorList>
    </citation>
    <scope>NUCLEOTIDE SEQUENCE [LARGE SCALE GENOMIC DNA]</scope>
    <source>
        <strain evidence="8 9">ATCC 15168</strain>
    </source>
</reference>
<evidence type="ECO:0000313" key="9">
    <source>
        <dbReference type="Proteomes" id="UP000034037"/>
    </source>
</evidence>
<gene>
    <name evidence="8" type="ORF">YH66_02045</name>
</gene>
<name>A0A0F6SQL5_9CORY</name>
<feature type="transmembrane region" description="Helical" evidence="5">
    <location>
        <begin position="113"/>
        <end position="131"/>
    </location>
</feature>
<sequence length="312" mass="34850">MAGESLSSDSAIAGSSNQEDLSAQRDGEDSNLVLVENGHLFSLQSRPSIKKYSKDLWDRRYFILTQARAKSLRVGQDTFLGRLWIILTPIISISIYAFIFGTVLHVSKGMDNFVGFLTLGVVYFGFFTKGISSGSGLIKSSKSMIAAFAFPKAALVMSIVLRQFIDNITPALIAIIGCVLLQLDQFPHWTMIFVVPLFFLSHVFILGTSFITARVTAFVPDLKSLISVINRGLFFVSGVFFTIDRFQTNETISKIVQANPIYQFLQAVRQCVMDGQIPSFQTWAYISVWSFGLVIIGYIFFWQAEARYSSVK</sequence>
<keyword evidence="3 5" id="KW-0813">Transport</keyword>
<dbReference type="AlphaFoldDB" id="A0A0F6SQL5"/>
<keyword evidence="9" id="KW-1185">Reference proteome</keyword>
<accession>A0A0F6SQL5</accession>
<proteinExistence type="inferred from homology"/>
<evidence type="ECO:0000256" key="6">
    <source>
        <dbReference type="SAM" id="MobiDB-lite"/>
    </source>
</evidence>
<dbReference type="PATRIC" id="fig|92706.3.peg.425"/>
<dbReference type="PANTHER" id="PTHR30413">
    <property type="entry name" value="INNER MEMBRANE TRANSPORT PERMEASE"/>
    <property type="match status" value="1"/>
</dbReference>
<feature type="transmembrane region" description="Helical" evidence="5">
    <location>
        <begin position="83"/>
        <end position="106"/>
    </location>
</feature>
<dbReference type="InterPro" id="IPR047817">
    <property type="entry name" value="ABC2_TM_bact-type"/>
</dbReference>
<dbReference type="Proteomes" id="UP000034037">
    <property type="component" value="Chromosome"/>
</dbReference>
<dbReference type="PRINTS" id="PR00164">
    <property type="entry name" value="ABC2TRNSPORT"/>
</dbReference>
<evidence type="ECO:0000256" key="2">
    <source>
        <dbReference type="ARBA" id="ARBA00007783"/>
    </source>
</evidence>
<feature type="transmembrane region" description="Helical" evidence="5">
    <location>
        <begin position="225"/>
        <end position="243"/>
    </location>
</feature>
<keyword evidence="5" id="KW-0812">Transmembrane</keyword>
<dbReference type="GO" id="GO:0043190">
    <property type="term" value="C:ATP-binding cassette (ABC) transporter complex"/>
    <property type="evidence" value="ECO:0007669"/>
    <property type="project" value="InterPro"/>
</dbReference>
<dbReference type="RefSeq" id="WP_003863198.1">
    <property type="nucleotide sequence ID" value="NZ_CP011309.1"/>
</dbReference>
<evidence type="ECO:0000256" key="3">
    <source>
        <dbReference type="ARBA" id="ARBA00022448"/>
    </source>
</evidence>
<dbReference type="EMBL" id="CP011309">
    <property type="protein sequence ID" value="AKF26419.1"/>
    <property type="molecule type" value="Genomic_DNA"/>
</dbReference>
<feature type="region of interest" description="Disordered" evidence="6">
    <location>
        <begin position="1"/>
        <end position="24"/>
    </location>
</feature>
<protein>
    <recommendedName>
        <fullName evidence="5">Transport permease protein</fullName>
    </recommendedName>
</protein>
<keyword evidence="4" id="KW-0997">Cell inner membrane</keyword>
<dbReference type="PANTHER" id="PTHR30413:SF8">
    <property type="entry name" value="TRANSPORT PERMEASE PROTEIN"/>
    <property type="match status" value="1"/>
</dbReference>
<evidence type="ECO:0000259" key="7">
    <source>
        <dbReference type="PROSITE" id="PS51012"/>
    </source>
</evidence>
<evidence type="ECO:0000313" key="8">
    <source>
        <dbReference type="EMBL" id="AKF26419.1"/>
    </source>
</evidence>
<comment type="similarity">
    <text evidence="2 5">Belongs to the ABC-2 integral membrane protein family.</text>
</comment>
<evidence type="ECO:0000256" key="5">
    <source>
        <dbReference type="RuleBase" id="RU361157"/>
    </source>
</evidence>
<dbReference type="PROSITE" id="PS51012">
    <property type="entry name" value="ABC_TM2"/>
    <property type="match status" value="1"/>
</dbReference>
<evidence type="ECO:0000256" key="4">
    <source>
        <dbReference type="ARBA" id="ARBA00022519"/>
    </source>
</evidence>
<dbReference type="GO" id="GO:0140359">
    <property type="term" value="F:ABC-type transporter activity"/>
    <property type="evidence" value="ECO:0007669"/>
    <property type="project" value="InterPro"/>
</dbReference>
<keyword evidence="5" id="KW-1003">Cell membrane</keyword>
<keyword evidence="5" id="KW-1133">Transmembrane helix</keyword>
<dbReference type="HOGENOM" id="CLU_060703_4_0_11"/>